<evidence type="ECO:0000256" key="6">
    <source>
        <dbReference type="PROSITE-ProRule" id="PRU10137"/>
    </source>
</evidence>
<evidence type="ECO:0000256" key="4">
    <source>
        <dbReference type="ARBA" id="ARBA00023172"/>
    </source>
</evidence>
<dbReference type="GO" id="GO:0003677">
    <property type="term" value="F:DNA binding"/>
    <property type="evidence" value="ECO:0007669"/>
    <property type="project" value="UniProtKB-KW"/>
</dbReference>
<evidence type="ECO:0000256" key="5">
    <source>
        <dbReference type="PIRSR" id="PIRSR606118-50"/>
    </source>
</evidence>
<dbReference type="PANTHER" id="PTHR30461:SF26">
    <property type="entry name" value="RESOLVASE HOMOLOG YNEB"/>
    <property type="match status" value="1"/>
</dbReference>
<dbReference type="AlphaFoldDB" id="A0A1M7GYE7"/>
<dbReference type="Proteomes" id="UP000184394">
    <property type="component" value="Unassembled WGS sequence"/>
</dbReference>
<evidence type="ECO:0000313" key="8">
    <source>
        <dbReference type="EMBL" id="SHM21163.1"/>
    </source>
</evidence>
<dbReference type="GO" id="GO:0000150">
    <property type="term" value="F:DNA strand exchange activity"/>
    <property type="evidence" value="ECO:0007669"/>
    <property type="project" value="InterPro"/>
</dbReference>
<proteinExistence type="inferred from homology"/>
<gene>
    <name evidence="8" type="ORF">SAMN04487860_10210</name>
</gene>
<dbReference type="Pfam" id="PF00239">
    <property type="entry name" value="Resolvase"/>
    <property type="match status" value="1"/>
</dbReference>
<dbReference type="SUPFAM" id="SSF53041">
    <property type="entry name" value="Resolvase-like"/>
    <property type="match status" value="1"/>
</dbReference>
<keyword evidence="3" id="KW-0238">DNA-binding</keyword>
<feature type="domain" description="Resolvase/invertase-type recombinase catalytic" evidence="7">
    <location>
        <begin position="2"/>
        <end position="135"/>
    </location>
</feature>
<sequence length="190" mass="22155">MGKIGYIRVSTEHQETARQEAIMEQYQVERVFAEKMSGKNANRPELKAMLEYVRDGDPLYIESISRLGRSTRDLLNIIDILQRKGVTLVSSKENIDTNAPQGRFVLSIFAALSELEREQTLQRQREDIAIAKSQGKYKGRQPIAVDWVKFGQLYEQWKSGAITAVWFQKEMGLRANTFYRRLKEYKRKYI</sequence>
<keyword evidence="2" id="KW-0229">DNA integration</keyword>
<dbReference type="PANTHER" id="PTHR30461">
    <property type="entry name" value="DNA-INVERTASE FROM LAMBDOID PROPHAGE"/>
    <property type="match status" value="1"/>
</dbReference>
<keyword evidence="4" id="KW-0233">DNA recombination</keyword>
<dbReference type="GO" id="GO:0015074">
    <property type="term" value="P:DNA integration"/>
    <property type="evidence" value="ECO:0007669"/>
    <property type="project" value="UniProtKB-KW"/>
</dbReference>
<dbReference type="InterPro" id="IPR006118">
    <property type="entry name" value="Recombinase_CS"/>
</dbReference>
<protein>
    <submittedName>
        <fullName evidence="8">Site-specific DNA recombinase</fullName>
    </submittedName>
</protein>
<evidence type="ECO:0000256" key="3">
    <source>
        <dbReference type="ARBA" id="ARBA00023125"/>
    </source>
</evidence>
<dbReference type="CDD" id="cd03768">
    <property type="entry name" value="SR_ResInv"/>
    <property type="match status" value="1"/>
</dbReference>
<dbReference type="InterPro" id="IPR006119">
    <property type="entry name" value="Resolv_N"/>
</dbReference>
<evidence type="ECO:0000256" key="1">
    <source>
        <dbReference type="ARBA" id="ARBA00009913"/>
    </source>
</evidence>
<dbReference type="InterPro" id="IPR036162">
    <property type="entry name" value="Resolvase-like_N_sf"/>
</dbReference>
<dbReference type="InterPro" id="IPR050639">
    <property type="entry name" value="SSR_resolvase"/>
</dbReference>
<comment type="similarity">
    <text evidence="1">Belongs to the site-specific recombinase resolvase family.</text>
</comment>
<dbReference type="PROSITE" id="PS51736">
    <property type="entry name" value="RECOMBINASES_3"/>
    <property type="match status" value="1"/>
</dbReference>
<dbReference type="EMBL" id="FRCT01000002">
    <property type="protein sequence ID" value="SHM21163.1"/>
    <property type="molecule type" value="Genomic_DNA"/>
</dbReference>
<accession>A0A1M7GYE7</accession>
<evidence type="ECO:0000256" key="2">
    <source>
        <dbReference type="ARBA" id="ARBA00022908"/>
    </source>
</evidence>
<dbReference type="PROSITE" id="PS00397">
    <property type="entry name" value="RECOMBINASES_1"/>
    <property type="match status" value="1"/>
</dbReference>
<reference evidence="8 9" key="1">
    <citation type="submission" date="2016-11" db="EMBL/GenBank/DDBJ databases">
        <authorList>
            <person name="Jaros S."/>
            <person name="Januszkiewicz K."/>
            <person name="Wedrychowicz H."/>
        </authorList>
    </citation>
    <scope>NUCLEOTIDE SEQUENCE [LARGE SCALE GENOMIC DNA]</scope>
    <source>
        <strain evidence="8 9">Y1</strain>
    </source>
</reference>
<dbReference type="RefSeq" id="WP_072948266.1">
    <property type="nucleotide sequence ID" value="NZ_FRCT01000002.1"/>
</dbReference>
<feature type="active site" description="O-(5'-phospho-DNA)-serine intermediate" evidence="5 6">
    <location>
        <position position="10"/>
    </location>
</feature>
<dbReference type="OrthoDB" id="9797501at2"/>
<name>A0A1M7GYE7_RUMFL</name>
<organism evidence="8 9">
    <name type="scientific">Ruminococcus flavefaciens</name>
    <dbReference type="NCBI Taxonomy" id="1265"/>
    <lineage>
        <taxon>Bacteria</taxon>
        <taxon>Bacillati</taxon>
        <taxon>Bacillota</taxon>
        <taxon>Clostridia</taxon>
        <taxon>Eubacteriales</taxon>
        <taxon>Oscillospiraceae</taxon>
        <taxon>Ruminococcus</taxon>
    </lineage>
</organism>
<dbReference type="Gene3D" id="3.40.50.1390">
    <property type="entry name" value="Resolvase, N-terminal catalytic domain"/>
    <property type="match status" value="1"/>
</dbReference>
<dbReference type="SMART" id="SM00857">
    <property type="entry name" value="Resolvase"/>
    <property type="match status" value="1"/>
</dbReference>
<evidence type="ECO:0000313" key="9">
    <source>
        <dbReference type="Proteomes" id="UP000184394"/>
    </source>
</evidence>
<evidence type="ECO:0000259" key="7">
    <source>
        <dbReference type="PROSITE" id="PS51736"/>
    </source>
</evidence>